<accession>A0ABP9T438</accession>
<organism evidence="2 3">
    <name type="scientific">Streptomyces thinghirensis</name>
    <dbReference type="NCBI Taxonomy" id="551547"/>
    <lineage>
        <taxon>Bacteria</taxon>
        <taxon>Bacillati</taxon>
        <taxon>Actinomycetota</taxon>
        <taxon>Actinomycetes</taxon>
        <taxon>Kitasatosporales</taxon>
        <taxon>Streptomycetaceae</taxon>
        <taxon>Streptomyces</taxon>
    </lineage>
</organism>
<feature type="transmembrane region" description="Helical" evidence="1">
    <location>
        <begin position="171"/>
        <end position="190"/>
    </location>
</feature>
<keyword evidence="1" id="KW-0812">Transmembrane</keyword>
<dbReference type="RefSeq" id="WP_345629417.1">
    <property type="nucleotide sequence ID" value="NZ_BAABJR010000005.1"/>
</dbReference>
<proteinExistence type="predicted"/>
<dbReference type="Proteomes" id="UP001499878">
    <property type="component" value="Unassembled WGS sequence"/>
</dbReference>
<evidence type="ECO:0000256" key="1">
    <source>
        <dbReference type="SAM" id="Phobius"/>
    </source>
</evidence>
<reference evidence="3" key="1">
    <citation type="journal article" date="2019" name="Int. J. Syst. Evol. Microbiol.">
        <title>The Global Catalogue of Microorganisms (GCM) 10K type strain sequencing project: providing services to taxonomists for standard genome sequencing and annotation.</title>
        <authorList>
            <consortium name="The Broad Institute Genomics Platform"/>
            <consortium name="The Broad Institute Genome Sequencing Center for Infectious Disease"/>
            <person name="Wu L."/>
            <person name="Ma J."/>
        </authorList>
    </citation>
    <scope>NUCLEOTIDE SEQUENCE [LARGE SCALE GENOMIC DNA]</scope>
    <source>
        <strain evidence="3">JCM 18306</strain>
    </source>
</reference>
<dbReference type="EMBL" id="BAABJR010000005">
    <property type="protein sequence ID" value="GAA5207656.1"/>
    <property type="molecule type" value="Genomic_DNA"/>
</dbReference>
<keyword evidence="3" id="KW-1185">Reference proteome</keyword>
<evidence type="ECO:0000313" key="3">
    <source>
        <dbReference type="Proteomes" id="UP001499878"/>
    </source>
</evidence>
<evidence type="ECO:0000313" key="2">
    <source>
        <dbReference type="EMBL" id="GAA5207656.1"/>
    </source>
</evidence>
<keyword evidence="1" id="KW-0472">Membrane</keyword>
<feature type="transmembrane region" description="Helical" evidence="1">
    <location>
        <begin position="81"/>
        <end position="104"/>
    </location>
</feature>
<gene>
    <name evidence="2" type="ORF">GCM10023323_24060</name>
</gene>
<comment type="caution">
    <text evidence="2">The sequence shown here is derived from an EMBL/GenBank/DDBJ whole genome shotgun (WGS) entry which is preliminary data.</text>
</comment>
<protein>
    <recommendedName>
        <fullName evidence="4">ABC transporter permease</fullName>
    </recommendedName>
</protein>
<sequence>MTLWFKARRVQAALGPALVAFAVLVVVAHDQYVQLPSLLTARGNRVFLMQLVPLVVTSALAYSLAQAVAEIEAVAQRKVRHLDAALITAVVVAALAAGLLTGGISGSPEASMAGRNVLFLTGLMLVARTFNEQAATAVPVGWVLAVMFIGYRDFNRPWPWAVTLHPSDYLPTYGFCLLVFAAGLIAHVRFRRL</sequence>
<name>A0ABP9T438_9ACTN</name>
<evidence type="ECO:0008006" key="4">
    <source>
        <dbReference type="Google" id="ProtNLM"/>
    </source>
</evidence>
<feature type="transmembrane region" description="Helical" evidence="1">
    <location>
        <begin position="47"/>
        <end position="69"/>
    </location>
</feature>
<keyword evidence="1" id="KW-1133">Transmembrane helix</keyword>
<feature type="transmembrane region" description="Helical" evidence="1">
    <location>
        <begin position="134"/>
        <end position="151"/>
    </location>
</feature>